<evidence type="ECO:0000313" key="6">
    <source>
        <dbReference type="EMBL" id="KAH9293099.1"/>
    </source>
</evidence>
<comment type="similarity">
    <text evidence="4">Belongs to the pseudouridine synthase RluA family.</text>
</comment>
<dbReference type="InterPro" id="IPR006225">
    <property type="entry name" value="PsdUridine_synth_RluC/D"/>
</dbReference>
<dbReference type="GO" id="GO:0009982">
    <property type="term" value="F:pseudouridine synthase activity"/>
    <property type="evidence" value="ECO:0007669"/>
    <property type="project" value="InterPro"/>
</dbReference>
<feature type="non-terminal residue" evidence="7">
    <location>
        <position position="395"/>
    </location>
</feature>
<sequence>KRMVLPYYFEFIAHVKKRWAGKNVVDLFSHEFRQRPYEYYVEAVKSGRICVDGKLVSAQYVVKTSQTLSHFVHRHEPPVMAEPIMILEETTDVITVCKPSSIPVHPCGQYRKNTVIGILQAEHRIAPLFPIHRLDRLVSGLLILAKNAATANQFRQEIEASKVQKEYVAKVKGVFPVEEVEVDANVFYDAREGKSTAQVGDGSNEQLSNGKAACTRFVRLGTDGVFSIVKCLPISGRTHQIRVHLQHLGYPIANDTLYSLENPPDRSIEGTSVDHAARSQTLVSELGESKLSISAVSEQRNNFEEAGIAINKDEQNPSTGSQSRKNLVADLAGTIKRQKVEGKSIMNSVRDPSNVFQQGNTDADKRLSMHSSEKFEMHFIIDPMCTNCPNVAPAG</sequence>
<dbReference type="EMBL" id="JAHRHJ020000001">
    <property type="protein sequence ID" value="KAH9328688.1"/>
    <property type="molecule type" value="Genomic_DNA"/>
</dbReference>
<organism evidence="7 8">
    <name type="scientific">Taxus chinensis</name>
    <name type="common">Chinese yew</name>
    <name type="synonym">Taxus wallichiana var. chinensis</name>
    <dbReference type="NCBI Taxonomy" id="29808"/>
    <lineage>
        <taxon>Eukaryota</taxon>
        <taxon>Viridiplantae</taxon>
        <taxon>Streptophyta</taxon>
        <taxon>Embryophyta</taxon>
        <taxon>Tracheophyta</taxon>
        <taxon>Spermatophyta</taxon>
        <taxon>Pinopsida</taxon>
        <taxon>Pinidae</taxon>
        <taxon>Conifers II</taxon>
        <taxon>Cupressales</taxon>
        <taxon>Taxaceae</taxon>
        <taxon>Taxus</taxon>
    </lineage>
</organism>
<comment type="catalytic activity">
    <reaction evidence="1 4">
        <text>a uridine in RNA = a pseudouridine in RNA</text>
        <dbReference type="Rhea" id="RHEA:48348"/>
        <dbReference type="Rhea" id="RHEA-COMP:12068"/>
        <dbReference type="Rhea" id="RHEA-COMP:12069"/>
        <dbReference type="ChEBI" id="CHEBI:65314"/>
        <dbReference type="ChEBI" id="CHEBI:65315"/>
    </reaction>
</comment>
<comment type="caution">
    <text evidence="7">The sequence shown here is derived from an EMBL/GenBank/DDBJ whole genome shotgun (WGS) entry which is preliminary data.</text>
</comment>
<keyword evidence="4" id="KW-0413">Isomerase</keyword>
<dbReference type="InterPro" id="IPR006224">
    <property type="entry name" value="PsdUridine_synth_RluA-like_CS"/>
</dbReference>
<evidence type="ECO:0000313" key="8">
    <source>
        <dbReference type="Proteomes" id="UP000824469"/>
    </source>
</evidence>
<dbReference type="NCBIfam" id="TIGR00005">
    <property type="entry name" value="rluA_subfam"/>
    <property type="match status" value="1"/>
</dbReference>
<feature type="non-terminal residue" evidence="7">
    <location>
        <position position="1"/>
    </location>
</feature>
<dbReference type="EMBL" id="JAHRHJ020001699">
    <property type="protein sequence ID" value="KAH9293099.1"/>
    <property type="molecule type" value="Genomic_DNA"/>
</dbReference>
<dbReference type="InterPro" id="IPR020103">
    <property type="entry name" value="PsdUridine_synth_cat_dom_sf"/>
</dbReference>
<proteinExistence type="inferred from homology"/>
<protein>
    <recommendedName>
        <fullName evidence="4">Pseudouridine synthase</fullName>
        <ecNumber evidence="4">5.4.99.-</ecNumber>
    </recommendedName>
</protein>
<dbReference type="InterPro" id="IPR006145">
    <property type="entry name" value="PsdUridine_synth_RsuA/RluA"/>
</dbReference>
<dbReference type="PROSITE" id="PS50889">
    <property type="entry name" value="S4"/>
    <property type="match status" value="1"/>
</dbReference>
<gene>
    <name evidence="7" type="ORF">KI387_000796</name>
    <name evidence="6" type="ORF">KI387_041694</name>
</gene>
<accession>A0AA38GTT0</accession>
<dbReference type="GO" id="GO:0000455">
    <property type="term" value="P:enzyme-directed rRNA pseudouridine synthesis"/>
    <property type="evidence" value="ECO:0007669"/>
    <property type="project" value="TreeGrafter"/>
</dbReference>
<evidence type="ECO:0000256" key="1">
    <source>
        <dbReference type="ARBA" id="ARBA00000073"/>
    </source>
</evidence>
<dbReference type="Gene3D" id="3.30.2350.10">
    <property type="entry name" value="Pseudouridine synthase"/>
    <property type="match status" value="1"/>
</dbReference>
<reference evidence="7 8" key="1">
    <citation type="journal article" date="2021" name="Nat. Plants">
        <title>The Taxus genome provides insights into paclitaxel biosynthesis.</title>
        <authorList>
            <person name="Xiong X."/>
            <person name="Gou J."/>
            <person name="Liao Q."/>
            <person name="Li Y."/>
            <person name="Zhou Q."/>
            <person name="Bi G."/>
            <person name="Li C."/>
            <person name="Du R."/>
            <person name="Wang X."/>
            <person name="Sun T."/>
            <person name="Guo L."/>
            <person name="Liang H."/>
            <person name="Lu P."/>
            <person name="Wu Y."/>
            <person name="Zhang Z."/>
            <person name="Ro D.K."/>
            <person name="Shang Y."/>
            <person name="Huang S."/>
            <person name="Yan J."/>
        </authorList>
    </citation>
    <scope>NUCLEOTIDE SEQUENCE [LARGE SCALE GENOMIC DNA]</scope>
    <source>
        <strain evidence="7">Ta-2019</strain>
    </source>
</reference>
<keyword evidence="3" id="KW-0694">RNA-binding</keyword>
<evidence type="ECO:0000259" key="5">
    <source>
        <dbReference type="Pfam" id="PF00849"/>
    </source>
</evidence>
<evidence type="ECO:0000256" key="4">
    <source>
        <dbReference type="RuleBase" id="RU362028"/>
    </source>
</evidence>
<dbReference type="OMA" id="NSICEDG"/>
<dbReference type="Proteomes" id="UP000824469">
    <property type="component" value="Unassembled WGS sequence"/>
</dbReference>
<evidence type="ECO:0000313" key="7">
    <source>
        <dbReference type="EMBL" id="KAH9328688.1"/>
    </source>
</evidence>
<dbReference type="Pfam" id="PF00849">
    <property type="entry name" value="PseudoU_synth_2"/>
    <property type="match status" value="1"/>
</dbReference>
<name>A0AA38GTT0_TAXCH</name>
<dbReference type="InterPro" id="IPR050188">
    <property type="entry name" value="RluA_PseudoU_synthase"/>
</dbReference>
<comment type="function">
    <text evidence="4">Responsible for synthesis of pseudouridine from uracil.</text>
</comment>
<dbReference type="EC" id="5.4.99.-" evidence="4"/>
<keyword evidence="8" id="KW-1185">Reference proteome</keyword>
<dbReference type="AlphaFoldDB" id="A0AA38GTT0"/>
<dbReference type="CDD" id="cd02557">
    <property type="entry name" value="PseudoU_synth_ScRIB2"/>
    <property type="match status" value="1"/>
</dbReference>
<dbReference type="PROSITE" id="PS01129">
    <property type="entry name" value="PSI_RLU"/>
    <property type="match status" value="1"/>
</dbReference>
<dbReference type="GO" id="GO:0003723">
    <property type="term" value="F:RNA binding"/>
    <property type="evidence" value="ECO:0007669"/>
    <property type="project" value="UniProtKB-KW"/>
</dbReference>
<dbReference type="PANTHER" id="PTHR21600:SF40">
    <property type="entry name" value="PSEUDOURIDYLATE SYNTHASE RPUSD2"/>
    <property type="match status" value="1"/>
</dbReference>
<feature type="active site" evidence="2">
    <location>
        <position position="135"/>
    </location>
</feature>
<evidence type="ECO:0000256" key="3">
    <source>
        <dbReference type="PROSITE-ProRule" id="PRU00182"/>
    </source>
</evidence>
<dbReference type="PANTHER" id="PTHR21600">
    <property type="entry name" value="MITOCHONDRIAL RNA PSEUDOURIDINE SYNTHASE"/>
    <property type="match status" value="1"/>
</dbReference>
<evidence type="ECO:0000256" key="2">
    <source>
        <dbReference type="PIRSR" id="PIRSR606225-1"/>
    </source>
</evidence>
<dbReference type="SUPFAM" id="SSF55120">
    <property type="entry name" value="Pseudouridine synthase"/>
    <property type="match status" value="1"/>
</dbReference>
<feature type="domain" description="Pseudouridine synthase RsuA/RluA-like" evidence="5">
    <location>
        <begin position="92"/>
        <end position="247"/>
    </location>
</feature>